<dbReference type="InterPro" id="IPR011146">
    <property type="entry name" value="HIT-like"/>
</dbReference>
<dbReference type="Proteomes" id="UP001180020">
    <property type="component" value="Unassembled WGS sequence"/>
</dbReference>
<accession>A0AAV9F2N4</accession>
<gene>
    <name evidence="4" type="ORF">QJS10_CPB04g01839</name>
</gene>
<dbReference type="InterPro" id="IPR036265">
    <property type="entry name" value="HIT-like_sf"/>
</dbReference>
<evidence type="ECO:0000256" key="2">
    <source>
        <dbReference type="SAM" id="MobiDB-lite"/>
    </source>
</evidence>
<evidence type="ECO:0000256" key="1">
    <source>
        <dbReference type="PROSITE-ProRule" id="PRU00464"/>
    </source>
</evidence>
<proteinExistence type="predicted"/>
<reference evidence="4" key="2">
    <citation type="submission" date="2023-06" db="EMBL/GenBank/DDBJ databases">
        <authorList>
            <person name="Ma L."/>
            <person name="Liu K.-W."/>
            <person name="Li Z."/>
            <person name="Hsiao Y.-Y."/>
            <person name="Qi Y."/>
            <person name="Fu T."/>
            <person name="Tang G."/>
            <person name="Zhang D."/>
            <person name="Sun W.-H."/>
            <person name="Liu D.-K."/>
            <person name="Li Y."/>
            <person name="Chen G.-Z."/>
            <person name="Liu X.-D."/>
            <person name="Liao X.-Y."/>
            <person name="Jiang Y.-T."/>
            <person name="Yu X."/>
            <person name="Hao Y."/>
            <person name="Huang J."/>
            <person name="Zhao X.-W."/>
            <person name="Ke S."/>
            <person name="Chen Y.-Y."/>
            <person name="Wu W.-L."/>
            <person name="Hsu J.-L."/>
            <person name="Lin Y.-F."/>
            <person name="Huang M.-D."/>
            <person name="Li C.-Y."/>
            <person name="Huang L."/>
            <person name="Wang Z.-W."/>
            <person name="Zhao X."/>
            <person name="Zhong W.-Y."/>
            <person name="Peng D.-H."/>
            <person name="Ahmad S."/>
            <person name="Lan S."/>
            <person name="Zhang J.-S."/>
            <person name="Tsai W.-C."/>
            <person name="Van De Peer Y."/>
            <person name="Liu Z.-J."/>
        </authorList>
    </citation>
    <scope>NUCLEOTIDE SEQUENCE</scope>
    <source>
        <strain evidence="4">CP</strain>
        <tissue evidence="4">Leaves</tissue>
    </source>
</reference>
<dbReference type="Gene3D" id="3.30.428.10">
    <property type="entry name" value="HIT-like"/>
    <property type="match status" value="1"/>
</dbReference>
<evidence type="ECO:0000259" key="3">
    <source>
        <dbReference type="PROSITE" id="PS51084"/>
    </source>
</evidence>
<dbReference type="Pfam" id="PF01230">
    <property type="entry name" value="HIT"/>
    <property type="match status" value="1"/>
</dbReference>
<name>A0AAV9F2N4_ACOCL</name>
<dbReference type="PANTHER" id="PTHR47670">
    <property type="entry name" value="ADENYLYLSULFATASE HINT3"/>
    <property type="match status" value="1"/>
</dbReference>
<dbReference type="GO" id="GO:0009150">
    <property type="term" value="P:purine ribonucleotide metabolic process"/>
    <property type="evidence" value="ECO:0007669"/>
    <property type="project" value="TreeGrafter"/>
</dbReference>
<dbReference type="AlphaFoldDB" id="A0AAV9F2N4"/>
<sequence length="147" mass="15826">MERRRLGVLCNHLRPGKEGPLGLSTSNCDGGREEGVKRDGGGCVFCKITRGDSPAFKIYEDDTCMCILDSNPLTCGHSLLIPKKHYPSLEATPPHVVAAMSSKVPFLSNAIMKATGCEFTKGARGVEPRNNQPYGSHQGTFVTSSND</sequence>
<protein>
    <recommendedName>
        <fullName evidence="3">HIT domain-containing protein</fullName>
    </recommendedName>
</protein>
<comment type="caution">
    <text evidence="4">The sequence shown here is derived from an EMBL/GenBank/DDBJ whole genome shotgun (WGS) entry which is preliminary data.</text>
</comment>
<feature type="region of interest" description="Disordered" evidence="2">
    <location>
        <begin position="124"/>
        <end position="147"/>
    </location>
</feature>
<dbReference type="GO" id="GO:0006790">
    <property type="term" value="P:sulfur compound metabolic process"/>
    <property type="evidence" value="ECO:0007669"/>
    <property type="project" value="TreeGrafter"/>
</dbReference>
<dbReference type="PROSITE" id="PS51084">
    <property type="entry name" value="HIT_2"/>
    <property type="match status" value="1"/>
</dbReference>
<feature type="domain" description="HIT" evidence="3">
    <location>
        <begin position="44"/>
        <end position="147"/>
    </location>
</feature>
<organism evidence="4 5">
    <name type="scientific">Acorus calamus</name>
    <name type="common">Sweet flag</name>
    <dbReference type="NCBI Taxonomy" id="4465"/>
    <lineage>
        <taxon>Eukaryota</taxon>
        <taxon>Viridiplantae</taxon>
        <taxon>Streptophyta</taxon>
        <taxon>Embryophyta</taxon>
        <taxon>Tracheophyta</taxon>
        <taxon>Spermatophyta</taxon>
        <taxon>Magnoliopsida</taxon>
        <taxon>Liliopsida</taxon>
        <taxon>Acoraceae</taxon>
        <taxon>Acorus</taxon>
    </lineage>
</organism>
<evidence type="ECO:0000313" key="5">
    <source>
        <dbReference type="Proteomes" id="UP001180020"/>
    </source>
</evidence>
<dbReference type="InterPro" id="IPR001310">
    <property type="entry name" value="Histidine_triad_HIT"/>
</dbReference>
<dbReference type="GO" id="GO:0047627">
    <property type="term" value="F:adenylylsulfatase activity"/>
    <property type="evidence" value="ECO:0007669"/>
    <property type="project" value="TreeGrafter"/>
</dbReference>
<dbReference type="SUPFAM" id="SSF54197">
    <property type="entry name" value="HIT-like"/>
    <property type="match status" value="1"/>
</dbReference>
<dbReference type="PRINTS" id="PR00332">
    <property type="entry name" value="HISTRIAD"/>
</dbReference>
<comment type="caution">
    <text evidence="1">Lacks conserved residue(s) required for the propagation of feature annotation.</text>
</comment>
<dbReference type="EMBL" id="JAUJYO010000004">
    <property type="protein sequence ID" value="KAK1320036.1"/>
    <property type="molecule type" value="Genomic_DNA"/>
</dbReference>
<feature type="compositionally biased region" description="Polar residues" evidence="2">
    <location>
        <begin position="129"/>
        <end position="147"/>
    </location>
</feature>
<dbReference type="PANTHER" id="PTHR47670:SF1">
    <property type="entry name" value="ADENYLYLSULFATASE HINT3"/>
    <property type="match status" value="1"/>
</dbReference>
<evidence type="ECO:0000313" key="4">
    <source>
        <dbReference type="EMBL" id="KAK1320036.1"/>
    </source>
</evidence>
<reference evidence="4" key="1">
    <citation type="journal article" date="2023" name="Nat. Commun.">
        <title>Diploid and tetraploid genomes of Acorus and the evolution of monocots.</title>
        <authorList>
            <person name="Ma L."/>
            <person name="Liu K.W."/>
            <person name="Li Z."/>
            <person name="Hsiao Y.Y."/>
            <person name="Qi Y."/>
            <person name="Fu T."/>
            <person name="Tang G.D."/>
            <person name="Zhang D."/>
            <person name="Sun W.H."/>
            <person name="Liu D.K."/>
            <person name="Li Y."/>
            <person name="Chen G.Z."/>
            <person name="Liu X.D."/>
            <person name="Liao X.Y."/>
            <person name="Jiang Y.T."/>
            <person name="Yu X."/>
            <person name="Hao Y."/>
            <person name="Huang J."/>
            <person name="Zhao X.W."/>
            <person name="Ke S."/>
            <person name="Chen Y.Y."/>
            <person name="Wu W.L."/>
            <person name="Hsu J.L."/>
            <person name="Lin Y.F."/>
            <person name="Huang M.D."/>
            <person name="Li C.Y."/>
            <person name="Huang L."/>
            <person name="Wang Z.W."/>
            <person name="Zhao X."/>
            <person name="Zhong W.Y."/>
            <person name="Peng D.H."/>
            <person name="Ahmad S."/>
            <person name="Lan S."/>
            <person name="Zhang J.S."/>
            <person name="Tsai W.C."/>
            <person name="Van de Peer Y."/>
            <person name="Liu Z.J."/>
        </authorList>
    </citation>
    <scope>NUCLEOTIDE SEQUENCE</scope>
    <source>
        <strain evidence="4">CP</strain>
    </source>
</reference>
<keyword evidence="5" id="KW-1185">Reference proteome</keyword>